<reference evidence="2 3" key="1">
    <citation type="journal article" date="2017" name="Int. J. Syst. Evol. Microbiol.">
        <title>Gemmobacter straminiformis sp. nov., isolated from an artificial fountain.</title>
        <authorList>
            <person name="Kang J.Y."/>
            <person name="Kim M.J."/>
            <person name="Chun J."/>
            <person name="Son K.P."/>
            <person name="Jahng K.Y."/>
        </authorList>
    </citation>
    <scope>NUCLEOTIDE SEQUENCE [LARGE SCALE GENOMIC DNA]</scope>
    <source>
        <strain evidence="2 3">CAM-8</strain>
    </source>
</reference>
<organism evidence="2 3">
    <name type="scientific">Paragemmobacter straminiformis</name>
    <dbReference type="NCBI Taxonomy" id="2045119"/>
    <lineage>
        <taxon>Bacteria</taxon>
        <taxon>Pseudomonadati</taxon>
        <taxon>Pseudomonadota</taxon>
        <taxon>Alphaproteobacteria</taxon>
        <taxon>Rhodobacterales</taxon>
        <taxon>Paracoccaceae</taxon>
        <taxon>Paragemmobacter</taxon>
    </lineage>
</organism>
<evidence type="ECO:0000313" key="3">
    <source>
        <dbReference type="Proteomes" id="UP000555411"/>
    </source>
</evidence>
<feature type="transmembrane region" description="Helical" evidence="1">
    <location>
        <begin position="12"/>
        <end position="30"/>
    </location>
</feature>
<name>A0A842I7Y9_9RHOB</name>
<evidence type="ECO:0000313" key="2">
    <source>
        <dbReference type="EMBL" id="MBC2835108.1"/>
    </source>
</evidence>
<dbReference type="RefSeq" id="WP_185796739.1">
    <property type="nucleotide sequence ID" value="NZ_JACLQD010000002.1"/>
</dbReference>
<dbReference type="AlphaFoldDB" id="A0A842I7Y9"/>
<evidence type="ECO:0000256" key="1">
    <source>
        <dbReference type="SAM" id="Phobius"/>
    </source>
</evidence>
<comment type="caution">
    <text evidence="2">The sequence shown here is derived from an EMBL/GenBank/DDBJ whole genome shotgun (WGS) entry which is preliminary data.</text>
</comment>
<protein>
    <submittedName>
        <fullName evidence="2">Uncharacterized protein</fullName>
    </submittedName>
</protein>
<dbReference type="Proteomes" id="UP000555411">
    <property type="component" value="Unassembled WGS sequence"/>
</dbReference>
<keyword evidence="3" id="KW-1185">Reference proteome</keyword>
<keyword evidence="1" id="KW-1133">Transmembrane helix</keyword>
<proteinExistence type="predicted"/>
<keyword evidence="1" id="KW-0472">Membrane</keyword>
<gene>
    <name evidence="2" type="ORF">H7F16_06280</name>
</gene>
<accession>A0A842I7Y9</accession>
<sequence length="222" mass="23915">MEETLTNPRTASVFIAIFIIFFISLQTFIAEYRAVLLTTGTTNDVISALAETGDAWPHPASSRSVRDILSICGRLLLLSPRLKSDPALAEAVSTNCNHIANDFLARSPRNGRAMAVALLTSKRIEADRLAAAQVAAPYEPWPLNVRLQIVSASADLTPEVAALARADIGRAMLSHWGREALATLYITHDRMRPLIAGAADAAAPADQRAFLDLLRRETGAGS</sequence>
<keyword evidence="1" id="KW-0812">Transmembrane</keyword>
<dbReference type="EMBL" id="JACLQD010000002">
    <property type="protein sequence ID" value="MBC2835108.1"/>
    <property type="molecule type" value="Genomic_DNA"/>
</dbReference>